<reference evidence="2" key="1">
    <citation type="journal article" date="2019" name="Int. J. Syst. Evol. Microbiol.">
        <title>The Global Catalogue of Microorganisms (GCM) 10K type strain sequencing project: providing services to taxonomists for standard genome sequencing and annotation.</title>
        <authorList>
            <consortium name="The Broad Institute Genomics Platform"/>
            <consortium name="The Broad Institute Genome Sequencing Center for Infectious Disease"/>
            <person name="Wu L."/>
            <person name="Ma J."/>
        </authorList>
    </citation>
    <scope>NUCLEOTIDE SEQUENCE [LARGE SCALE GENOMIC DNA]</scope>
    <source>
        <strain evidence="2">JCM 17805</strain>
    </source>
</reference>
<dbReference type="SUPFAM" id="SSF58100">
    <property type="entry name" value="Bacterial hemolysins"/>
    <property type="match status" value="1"/>
</dbReference>
<gene>
    <name evidence="1" type="ORF">GCM10023116_36720</name>
</gene>
<keyword evidence="2" id="KW-1185">Reference proteome</keyword>
<dbReference type="Proteomes" id="UP001500604">
    <property type="component" value="Unassembled WGS sequence"/>
</dbReference>
<organism evidence="1 2">
    <name type="scientific">Kistimonas scapharcae</name>
    <dbReference type="NCBI Taxonomy" id="1036133"/>
    <lineage>
        <taxon>Bacteria</taxon>
        <taxon>Pseudomonadati</taxon>
        <taxon>Pseudomonadota</taxon>
        <taxon>Gammaproteobacteria</taxon>
        <taxon>Oceanospirillales</taxon>
        <taxon>Endozoicomonadaceae</taxon>
        <taxon>Kistimonas</taxon>
    </lineage>
</organism>
<evidence type="ECO:0000313" key="1">
    <source>
        <dbReference type="EMBL" id="GAA4651388.1"/>
    </source>
</evidence>
<protein>
    <submittedName>
        <fullName evidence="1">Uncharacterized protein</fullName>
    </submittedName>
</protein>
<name>A0ABP8V548_9GAMM</name>
<proteinExistence type="predicted"/>
<sequence length="139" mass="15826">MHYDSRLDDIERRLTVVENYQRTSAEPLNDTVEYQRETMQRLERNYGHILHILERQSATLASHDEQLASLNSDVCILKVDVDAMKTNVSTLEKRVEQGFTGVKADIATLNTDITGIKSDIAVLNNDITDIKAMLVKHLK</sequence>
<accession>A0ABP8V548</accession>
<evidence type="ECO:0000313" key="2">
    <source>
        <dbReference type="Proteomes" id="UP001500604"/>
    </source>
</evidence>
<dbReference type="Gene3D" id="1.20.5.340">
    <property type="match status" value="1"/>
</dbReference>
<comment type="caution">
    <text evidence="1">The sequence shown here is derived from an EMBL/GenBank/DDBJ whole genome shotgun (WGS) entry which is preliminary data.</text>
</comment>
<dbReference type="EMBL" id="BAABFL010000451">
    <property type="protein sequence ID" value="GAA4651388.1"/>
    <property type="molecule type" value="Genomic_DNA"/>
</dbReference>
<dbReference type="RefSeq" id="WP_345197755.1">
    <property type="nucleotide sequence ID" value="NZ_BAABFL010000451.1"/>
</dbReference>